<dbReference type="InterPro" id="IPR017853">
    <property type="entry name" value="GH"/>
</dbReference>
<dbReference type="OrthoDB" id="9805159at2"/>
<feature type="domain" description="Glycosyl hydrolase family 13 catalytic" evidence="8">
    <location>
        <begin position="36"/>
        <end position="437"/>
    </location>
</feature>
<dbReference type="EC" id="3.2.1.1" evidence="5"/>
<proteinExistence type="inferred from homology"/>
<keyword evidence="5" id="KW-0119">Carbohydrate metabolism</keyword>
<dbReference type="EMBL" id="QGHC01000006">
    <property type="protein sequence ID" value="PWK87763.1"/>
    <property type="molecule type" value="Genomic_DNA"/>
</dbReference>
<dbReference type="GO" id="GO:0004556">
    <property type="term" value="F:alpha-amylase activity"/>
    <property type="evidence" value="ECO:0007669"/>
    <property type="project" value="UniProtKB-UniRule"/>
</dbReference>
<keyword evidence="2 5" id="KW-0378">Hydrolase</keyword>
<name>A0A316I5V3_9GAMM</name>
<feature type="chain" id="PRO_5016314951" description="Alpha-amylase" evidence="7">
    <location>
        <begin position="24"/>
        <end position="577"/>
    </location>
</feature>
<accession>A0A316I5V3</accession>
<feature type="signal peptide" evidence="7">
    <location>
        <begin position="1"/>
        <end position="23"/>
    </location>
</feature>
<evidence type="ECO:0000256" key="5">
    <source>
        <dbReference type="RuleBase" id="RU361134"/>
    </source>
</evidence>
<evidence type="ECO:0000256" key="1">
    <source>
        <dbReference type="ARBA" id="ARBA00008061"/>
    </source>
</evidence>
<feature type="compositionally biased region" description="Basic and acidic residues" evidence="6">
    <location>
        <begin position="428"/>
        <end position="437"/>
    </location>
</feature>
<feature type="region of interest" description="Disordered" evidence="6">
    <location>
        <begin position="248"/>
        <end position="272"/>
    </location>
</feature>
<comment type="similarity">
    <text evidence="1 4">Belongs to the glycosyl hydrolase 13 family.</text>
</comment>
<feature type="region of interest" description="Disordered" evidence="6">
    <location>
        <begin position="417"/>
        <end position="453"/>
    </location>
</feature>
<dbReference type="Gene3D" id="3.90.400.10">
    <property type="entry name" value="Oligo-1,6-glucosidase, Domain 2"/>
    <property type="match status" value="1"/>
</dbReference>
<keyword evidence="7" id="KW-0732">Signal</keyword>
<dbReference type="SMART" id="SM00642">
    <property type="entry name" value="Aamy"/>
    <property type="match status" value="1"/>
</dbReference>
<organism evidence="9 10">
    <name type="scientific">Fulvimonas soli</name>
    <dbReference type="NCBI Taxonomy" id="155197"/>
    <lineage>
        <taxon>Bacteria</taxon>
        <taxon>Pseudomonadati</taxon>
        <taxon>Pseudomonadota</taxon>
        <taxon>Gammaproteobacteria</taxon>
        <taxon>Lysobacterales</taxon>
        <taxon>Rhodanobacteraceae</taxon>
        <taxon>Fulvimonas</taxon>
    </lineage>
</organism>
<evidence type="ECO:0000313" key="10">
    <source>
        <dbReference type="Proteomes" id="UP000245812"/>
    </source>
</evidence>
<protein>
    <recommendedName>
        <fullName evidence="5">Alpha-amylase</fullName>
        <ecNumber evidence="5">3.2.1.1</ecNumber>
    </recommendedName>
</protein>
<evidence type="ECO:0000256" key="2">
    <source>
        <dbReference type="ARBA" id="ARBA00022801"/>
    </source>
</evidence>
<keyword evidence="3 5" id="KW-0326">Glycosidase</keyword>
<evidence type="ECO:0000256" key="4">
    <source>
        <dbReference type="RuleBase" id="RU003615"/>
    </source>
</evidence>
<dbReference type="PANTHER" id="PTHR10357">
    <property type="entry name" value="ALPHA-AMYLASE FAMILY MEMBER"/>
    <property type="match status" value="1"/>
</dbReference>
<dbReference type="InterPro" id="IPR045857">
    <property type="entry name" value="O16G_dom_2"/>
</dbReference>
<dbReference type="CDD" id="cd11333">
    <property type="entry name" value="AmyAc_SI_OligoGlu_DGase"/>
    <property type="match status" value="1"/>
</dbReference>
<keyword evidence="10" id="KW-1185">Reference proteome</keyword>
<reference evidence="9 10" key="1">
    <citation type="submission" date="2018-05" db="EMBL/GenBank/DDBJ databases">
        <title>Genomic Encyclopedia of Type Strains, Phase IV (KMG-IV): sequencing the most valuable type-strain genomes for metagenomic binning, comparative biology and taxonomic classification.</title>
        <authorList>
            <person name="Goeker M."/>
        </authorList>
    </citation>
    <scope>NUCLEOTIDE SEQUENCE [LARGE SCALE GENOMIC DNA]</scope>
    <source>
        <strain evidence="9 10">DSM 14263</strain>
    </source>
</reference>
<evidence type="ECO:0000256" key="6">
    <source>
        <dbReference type="SAM" id="MobiDB-lite"/>
    </source>
</evidence>
<dbReference type="RefSeq" id="WP_109723568.1">
    <property type="nucleotide sequence ID" value="NZ_MSZV01000043.1"/>
</dbReference>
<dbReference type="SUPFAM" id="SSF51445">
    <property type="entry name" value="(Trans)glycosidases"/>
    <property type="match status" value="1"/>
</dbReference>
<gene>
    <name evidence="9" type="ORF">C7456_106256</name>
</gene>
<dbReference type="AlphaFoldDB" id="A0A316I5V3"/>
<dbReference type="Proteomes" id="UP000245812">
    <property type="component" value="Unassembled WGS sequence"/>
</dbReference>
<evidence type="ECO:0000259" key="8">
    <source>
        <dbReference type="SMART" id="SM00642"/>
    </source>
</evidence>
<evidence type="ECO:0000313" key="9">
    <source>
        <dbReference type="EMBL" id="PWK87763.1"/>
    </source>
</evidence>
<dbReference type="FunFam" id="3.90.400.10:FF:000002">
    <property type="entry name" value="Sucrose isomerase"/>
    <property type="match status" value="1"/>
</dbReference>
<dbReference type="InterPro" id="IPR006047">
    <property type="entry name" value="GH13_cat_dom"/>
</dbReference>
<comment type="catalytic activity">
    <reaction evidence="5">
        <text>Endohydrolysis of (1-&gt;4)-alpha-D-glucosidic linkages in polysaccharides containing three or more (1-&gt;4)-alpha-linked D-glucose units.</text>
        <dbReference type="EC" id="3.2.1.1"/>
    </reaction>
</comment>
<dbReference type="InterPro" id="IPR006046">
    <property type="entry name" value="Alpha_amylase"/>
</dbReference>
<dbReference type="PANTHER" id="PTHR10357:SF179">
    <property type="entry name" value="NEUTRAL AND BASIC AMINO ACID TRANSPORT PROTEIN RBAT"/>
    <property type="match status" value="1"/>
</dbReference>
<dbReference type="Pfam" id="PF00128">
    <property type="entry name" value="Alpha-amylase"/>
    <property type="match status" value="1"/>
</dbReference>
<sequence length="577" mass="64521">MPPFVRRLALGFALSLAVAGAHAATDPWWKHAVIYEIYPRSFGDSNGDGVGDLRGIAQHLDYLQKLGVDAIWIAPMYPSPQVDFGYDIADYEAVDPQYGSLADFDALLREAGRRHVRVILDMVLNHTSDRHPWFVESARSRDNPKADWYVWNDGVDADAPGVTPFQKRFEHDGKVPPNNWESVFGGSAWEWVPARRQFYYHRFYRQQPDLNWRNPAVEQAMFGAMRFWLDRGVAGFRLDAISTLFEDPALRNDPQRPGTNAQGDPNLHSLHSDNLPEVHEVIRRMRAMVDSYPGERVLIGETYTPDVAELDKWYGGARRDELHLPMNTLPGFGAQARFDAGWFRKALEDAQDVHGQPLIVFDNHDNPRSIDRFGDGRHDVQRAKAIATLLLTTRAAALTYYGAPLGMTTATPTRKEDVRDPIGITGWPKEKGRDGERTPMQWTPGPQAGFSTSPRTWLPVNPNHVTVNVQTELAEPGSLLNWYRTLIALRRANPALRDGAMTFLDRADPDVLVYRREGAEPVTVLVNFSGGPRRVGAGLVQGAVRTLAATDPALARATTLDGATLPPYASWVVAPKH</sequence>
<dbReference type="GO" id="GO:0009313">
    <property type="term" value="P:oligosaccharide catabolic process"/>
    <property type="evidence" value="ECO:0007669"/>
    <property type="project" value="TreeGrafter"/>
</dbReference>
<dbReference type="PRINTS" id="PR00110">
    <property type="entry name" value="ALPHAAMYLASE"/>
</dbReference>
<dbReference type="Gene3D" id="3.20.20.80">
    <property type="entry name" value="Glycosidases"/>
    <property type="match status" value="1"/>
</dbReference>
<dbReference type="GO" id="GO:0043169">
    <property type="term" value="F:cation binding"/>
    <property type="evidence" value="ECO:0007669"/>
    <property type="project" value="InterPro"/>
</dbReference>
<evidence type="ECO:0000256" key="3">
    <source>
        <dbReference type="ARBA" id="ARBA00023295"/>
    </source>
</evidence>
<evidence type="ECO:0000256" key="7">
    <source>
        <dbReference type="SAM" id="SignalP"/>
    </source>
</evidence>
<comment type="caution">
    <text evidence="9">The sequence shown here is derived from an EMBL/GenBank/DDBJ whole genome shotgun (WGS) entry which is preliminary data.</text>
</comment>